<dbReference type="AlphaFoldDB" id="A0A820NFH5"/>
<dbReference type="EMBL" id="CAJOBD010062057">
    <property type="protein sequence ID" value="CAF4386188.1"/>
    <property type="molecule type" value="Genomic_DNA"/>
</dbReference>
<evidence type="ECO:0000313" key="2">
    <source>
        <dbReference type="EMBL" id="CAF4386188.1"/>
    </source>
</evidence>
<evidence type="ECO:0000256" key="1">
    <source>
        <dbReference type="SAM" id="MobiDB-lite"/>
    </source>
</evidence>
<proteinExistence type="predicted"/>
<name>A0A820NFH5_9BILA</name>
<feature type="non-terminal residue" evidence="2">
    <location>
        <position position="63"/>
    </location>
</feature>
<dbReference type="Proteomes" id="UP000663836">
    <property type="component" value="Unassembled WGS sequence"/>
</dbReference>
<organism evidence="2 3">
    <name type="scientific">Rotaria sordida</name>
    <dbReference type="NCBI Taxonomy" id="392033"/>
    <lineage>
        <taxon>Eukaryota</taxon>
        <taxon>Metazoa</taxon>
        <taxon>Spiralia</taxon>
        <taxon>Gnathifera</taxon>
        <taxon>Rotifera</taxon>
        <taxon>Eurotatoria</taxon>
        <taxon>Bdelloidea</taxon>
        <taxon>Philodinida</taxon>
        <taxon>Philodinidae</taxon>
        <taxon>Rotaria</taxon>
    </lineage>
</organism>
<reference evidence="2" key="1">
    <citation type="submission" date="2021-02" db="EMBL/GenBank/DDBJ databases">
        <authorList>
            <person name="Nowell W R."/>
        </authorList>
    </citation>
    <scope>NUCLEOTIDE SEQUENCE</scope>
</reference>
<gene>
    <name evidence="2" type="ORF">JBS370_LOCUS43010</name>
</gene>
<feature type="region of interest" description="Disordered" evidence="1">
    <location>
        <begin position="1"/>
        <end position="21"/>
    </location>
</feature>
<accession>A0A820NFH5</accession>
<protein>
    <submittedName>
        <fullName evidence="2">Uncharacterized protein</fullName>
    </submittedName>
</protein>
<sequence>MDQSEDDDDDNRKSDVSNTASNAANISSNLKHCRLYAQKFIQLTLCNDSKDLLSKAIKELKSY</sequence>
<evidence type="ECO:0000313" key="3">
    <source>
        <dbReference type="Proteomes" id="UP000663836"/>
    </source>
</evidence>
<comment type="caution">
    <text evidence="2">The sequence shown here is derived from an EMBL/GenBank/DDBJ whole genome shotgun (WGS) entry which is preliminary data.</text>
</comment>